<proteinExistence type="predicted"/>
<gene>
    <name evidence="2" type="ORF">PIB30_028674</name>
</gene>
<evidence type="ECO:0000313" key="3">
    <source>
        <dbReference type="Proteomes" id="UP001341840"/>
    </source>
</evidence>
<protein>
    <submittedName>
        <fullName evidence="2">Uncharacterized protein</fullName>
    </submittedName>
</protein>
<sequence>MVEGEKENCLQTMQTAVCEEDKLNEGHKRVYGVCDLSNADREIDKLDKDGQQRTQVDDNGNSPNNEDDSSSRYPFPPGFGPCFHGETLAAKKTCEKGGLKFDGCDEDIVLSAFITKAKVKSRNRDRGIKVNVRRLDRKGNIELFDAMRDVGLYKDRIRSAYPR</sequence>
<organism evidence="2 3">
    <name type="scientific">Stylosanthes scabra</name>
    <dbReference type="NCBI Taxonomy" id="79078"/>
    <lineage>
        <taxon>Eukaryota</taxon>
        <taxon>Viridiplantae</taxon>
        <taxon>Streptophyta</taxon>
        <taxon>Embryophyta</taxon>
        <taxon>Tracheophyta</taxon>
        <taxon>Spermatophyta</taxon>
        <taxon>Magnoliopsida</taxon>
        <taxon>eudicotyledons</taxon>
        <taxon>Gunneridae</taxon>
        <taxon>Pentapetalae</taxon>
        <taxon>rosids</taxon>
        <taxon>fabids</taxon>
        <taxon>Fabales</taxon>
        <taxon>Fabaceae</taxon>
        <taxon>Papilionoideae</taxon>
        <taxon>50 kb inversion clade</taxon>
        <taxon>dalbergioids sensu lato</taxon>
        <taxon>Dalbergieae</taxon>
        <taxon>Pterocarpus clade</taxon>
        <taxon>Stylosanthes</taxon>
    </lineage>
</organism>
<accession>A0ABU6SCJ9</accession>
<evidence type="ECO:0000256" key="1">
    <source>
        <dbReference type="SAM" id="MobiDB-lite"/>
    </source>
</evidence>
<dbReference type="EMBL" id="JASCZI010060529">
    <property type="protein sequence ID" value="MED6133493.1"/>
    <property type="molecule type" value="Genomic_DNA"/>
</dbReference>
<keyword evidence="3" id="KW-1185">Reference proteome</keyword>
<reference evidence="2 3" key="1">
    <citation type="journal article" date="2023" name="Plants (Basel)">
        <title>Bridging the Gap: Combining Genomics and Transcriptomics Approaches to Understand Stylosanthes scabra, an Orphan Legume from the Brazilian Caatinga.</title>
        <authorList>
            <person name="Ferreira-Neto J.R.C."/>
            <person name="da Silva M.D."/>
            <person name="Binneck E."/>
            <person name="de Melo N.F."/>
            <person name="da Silva R.H."/>
            <person name="de Melo A.L.T.M."/>
            <person name="Pandolfi V."/>
            <person name="Bustamante F.O."/>
            <person name="Brasileiro-Vidal A.C."/>
            <person name="Benko-Iseppon A.M."/>
        </authorList>
    </citation>
    <scope>NUCLEOTIDE SEQUENCE [LARGE SCALE GENOMIC DNA]</scope>
    <source>
        <tissue evidence="2">Leaves</tissue>
    </source>
</reference>
<dbReference type="Proteomes" id="UP001341840">
    <property type="component" value="Unassembled WGS sequence"/>
</dbReference>
<evidence type="ECO:0000313" key="2">
    <source>
        <dbReference type="EMBL" id="MED6133493.1"/>
    </source>
</evidence>
<comment type="caution">
    <text evidence="2">The sequence shown here is derived from an EMBL/GenBank/DDBJ whole genome shotgun (WGS) entry which is preliminary data.</text>
</comment>
<feature type="compositionally biased region" description="Polar residues" evidence="1">
    <location>
        <begin position="52"/>
        <end position="64"/>
    </location>
</feature>
<name>A0ABU6SCJ9_9FABA</name>
<feature type="region of interest" description="Disordered" evidence="1">
    <location>
        <begin position="46"/>
        <end position="77"/>
    </location>
</feature>